<dbReference type="AlphaFoldDB" id="A0A0R2NFW0"/>
<protein>
    <submittedName>
        <fullName evidence="4">Transcription regulator</fullName>
    </submittedName>
</protein>
<dbReference type="PANTHER" id="PTHR43479">
    <property type="entry name" value="ACREF/ENVCD OPERON REPRESSOR-RELATED"/>
    <property type="match status" value="1"/>
</dbReference>
<evidence type="ECO:0000256" key="2">
    <source>
        <dbReference type="PROSITE-ProRule" id="PRU00335"/>
    </source>
</evidence>
<dbReference type="PANTHER" id="PTHR43479:SF11">
    <property type="entry name" value="ACREF_ENVCD OPERON REPRESSOR-RELATED"/>
    <property type="match status" value="1"/>
</dbReference>
<feature type="DNA-binding region" description="H-T-H motif" evidence="2">
    <location>
        <begin position="35"/>
        <end position="54"/>
    </location>
</feature>
<dbReference type="InterPro" id="IPR050624">
    <property type="entry name" value="HTH-type_Tx_Regulator"/>
</dbReference>
<dbReference type="GO" id="GO:0003677">
    <property type="term" value="F:DNA binding"/>
    <property type="evidence" value="ECO:0007669"/>
    <property type="project" value="UniProtKB-UniRule"/>
</dbReference>
<feature type="domain" description="HTH tetR-type" evidence="3">
    <location>
        <begin position="12"/>
        <end position="72"/>
    </location>
</feature>
<organism evidence="4 5">
    <name type="scientific">Lactiplantibacillus fabifermentans DSM 21115</name>
    <dbReference type="NCBI Taxonomy" id="1413187"/>
    <lineage>
        <taxon>Bacteria</taxon>
        <taxon>Bacillati</taxon>
        <taxon>Bacillota</taxon>
        <taxon>Bacilli</taxon>
        <taxon>Lactobacillales</taxon>
        <taxon>Lactobacillaceae</taxon>
        <taxon>Lactiplantibacillus</taxon>
    </lineage>
</organism>
<comment type="caution">
    <text evidence="4">The sequence shown here is derived from an EMBL/GenBank/DDBJ whole genome shotgun (WGS) entry which is preliminary data.</text>
</comment>
<dbReference type="Proteomes" id="UP000050920">
    <property type="component" value="Unassembled WGS sequence"/>
</dbReference>
<dbReference type="InterPro" id="IPR009057">
    <property type="entry name" value="Homeodomain-like_sf"/>
</dbReference>
<name>A0A0R2NFW0_9LACO</name>
<evidence type="ECO:0000259" key="3">
    <source>
        <dbReference type="PROSITE" id="PS50977"/>
    </source>
</evidence>
<dbReference type="SUPFAM" id="SSF46689">
    <property type="entry name" value="Homeodomain-like"/>
    <property type="match status" value="1"/>
</dbReference>
<proteinExistence type="predicted"/>
<sequence>MLLLMNPQQRKQQNLTAIYQALLQLMTDKPMANIAITELCQKAHVSRTYFYRNYHSFDDIIIAFQEQNMLNYLRHLPNARKINLLELMTHYFELTKSEANTSKLLIKNGKLTILIKTFQTVFQLLIRQQRINNRTYAIFNEPYYLEFFSGAVVNVATDWLARGTPEPPEYLAQQVERFAHHR</sequence>
<reference evidence="4 5" key="1">
    <citation type="journal article" date="2015" name="Genome Announc.">
        <title>Expanding the biotechnology potential of lactobacilli through comparative genomics of 213 strains and associated genera.</title>
        <authorList>
            <person name="Sun Z."/>
            <person name="Harris H.M."/>
            <person name="McCann A."/>
            <person name="Guo C."/>
            <person name="Argimon S."/>
            <person name="Zhang W."/>
            <person name="Yang X."/>
            <person name="Jeffery I.B."/>
            <person name="Cooney J.C."/>
            <person name="Kagawa T.F."/>
            <person name="Liu W."/>
            <person name="Song Y."/>
            <person name="Salvetti E."/>
            <person name="Wrobel A."/>
            <person name="Rasinkangas P."/>
            <person name="Parkhill J."/>
            <person name="Rea M.C."/>
            <person name="O'Sullivan O."/>
            <person name="Ritari J."/>
            <person name="Douillard F.P."/>
            <person name="Paul Ross R."/>
            <person name="Yang R."/>
            <person name="Briner A.E."/>
            <person name="Felis G.E."/>
            <person name="de Vos W.M."/>
            <person name="Barrangou R."/>
            <person name="Klaenhammer T.R."/>
            <person name="Caufield P.W."/>
            <person name="Cui Y."/>
            <person name="Zhang H."/>
            <person name="O'Toole P.W."/>
        </authorList>
    </citation>
    <scope>NUCLEOTIDE SEQUENCE [LARGE SCALE GENOMIC DNA]</scope>
    <source>
        <strain evidence="4 5">DSM 21115</strain>
    </source>
</reference>
<keyword evidence="1 2" id="KW-0238">DNA-binding</keyword>
<gene>
    <name evidence="4" type="ORF">DY78_GL001767</name>
</gene>
<dbReference type="InterPro" id="IPR001647">
    <property type="entry name" value="HTH_TetR"/>
</dbReference>
<dbReference type="Gene3D" id="1.10.357.10">
    <property type="entry name" value="Tetracycline Repressor, domain 2"/>
    <property type="match status" value="1"/>
</dbReference>
<keyword evidence="5" id="KW-1185">Reference proteome</keyword>
<dbReference type="Pfam" id="PF14278">
    <property type="entry name" value="TetR_C_8"/>
    <property type="match status" value="1"/>
</dbReference>
<dbReference type="PROSITE" id="PS50977">
    <property type="entry name" value="HTH_TETR_2"/>
    <property type="match status" value="1"/>
</dbReference>
<accession>A0A0R2NFW0</accession>
<evidence type="ECO:0000313" key="4">
    <source>
        <dbReference type="EMBL" id="KRO23730.1"/>
    </source>
</evidence>
<dbReference type="InterPro" id="IPR039532">
    <property type="entry name" value="TetR_C_Firmicutes"/>
</dbReference>
<evidence type="ECO:0000313" key="5">
    <source>
        <dbReference type="Proteomes" id="UP000050920"/>
    </source>
</evidence>
<dbReference type="EMBL" id="AYGX02000166">
    <property type="protein sequence ID" value="KRO23730.1"/>
    <property type="molecule type" value="Genomic_DNA"/>
</dbReference>
<evidence type="ECO:0000256" key="1">
    <source>
        <dbReference type="ARBA" id="ARBA00023125"/>
    </source>
</evidence>